<dbReference type="STRING" id="946122.A0A0C2WSA9"/>
<dbReference type="OrthoDB" id="1715602at2759"/>
<feature type="non-terminal residue" evidence="2">
    <location>
        <position position="1"/>
    </location>
</feature>
<dbReference type="SUPFAM" id="SSF53098">
    <property type="entry name" value="Ribonuclease H-like"/>
    <property type="match status" value="1"/>
</dbReference>
<evidence type="ECO:0000313" key="2">
    <source>
        <dbReference type="EMBL" id="KIL64547.1"/>
    </source>
</evidence>
<dbReference type="InterPro" id="IPR012337">
    <property type="entry name" value="RNaseH-like_sf"/>
</dbReference>
<name>A0A0C2WSA9_AMAMK</name>
<dbReference type="InParanoid" id="A0A0C2WSA9"/>
<feature type="domain" description="HAT C-terminal dimerisation" evidence="1">
    <location>
        <begin position="2"/>
        <end position="81"/>
    </location>
</feature>
<dbReference type="InterPro" id="IPR008906">
    <property type="entry name" value="HATC_C_dom"/>
</dbReference>
<keyword evidence="3" id="KW-1185">Reference proteome</keyword>
<dbReference type="AlphaFoldDB" id="A0A0C2WSA9"/>
<accession>A0A0C2WSA9</accession>
<reference evidence="2 3" key="1">
    <citation type="submission" date="2014-04" db="EMBL/GenBank/DDBJ databases">
        <title>Evolutionary Origins and Diversification of the Mycorrhizal Mutualists.</title>
        <authorList>
            <consortium name="DOE Joint Genome Institute"/>
            <consortium name="Mycorrhizal Genomics Consortium"/>
            <person name="Kohler A."/>
            <person name="Kuo A."/>
            <person name="Nagy L.G."/>
            <person name="Floudas D."/>
            <person name="Copeland A."/>
            <person name="Barry K.W."/>
            <person name="Cichocki N."/>
            <person name="Veneault-Fourrey C."/>
            <person name="LaButti K."/>
            <person name="Lindquist E.A."/>
            <person name="Lipzen A."/>
            <person name="Lundell T."/>
            <person name="Morin E."/>
            <person name="Murat C."/>
            <person name="Riley R."/>
            <person name="Ohm R."/>
            <person name="Sun H."/>
            <person name="Tunlid A."/>
            <person name="Henrissat B."/>
            <person name="Grigoriev I.V."/>
            <person name="Hibbett D.S."/>
            <person name="Martin F."/>
        </authorList>
    </citation>
    <scope>NUCLEOTIDE SEQUENCE [LARGE SCALE GENOMIC DNA]</scope>
    <source>
        <strain evidence="2 3">Koide BX008</strain>
    </source>
</reference>
<dbReference type="HOGENOM" id="CLU_009123_13_0_1"/>
<proteinExistence type="predicted"/>
<dbReference type="PANTHER" id="PTHR47611:SF1">
    <property type="entry name" value="CCHC-TYPE DOMAIN-CONTAINING PROTEIN"/>
    <property type="match status" value="1"/>
</dbReference>
<feature type="non-terminal residue" evidence="2">
    <location>
        <position position="96"/>
    </location>
</feature>
<sequence>DELQHYLSSDLETPGEGPLKWWRSKQQVYPRLSLMALNYLSIPATSVDVERVFSKGRLVLSHVRNRLSAETMRAIMCLGAWTQANLITKKDVVDII</sequence>
<evidence type="ECO:0000313" key="3">
    <source>
        <dbReference type="Proteomes" id="UP000054549"/>
    </source>
</evidence>
<protein>
    <recommendedName>
        <fullName evidence="1">HAT C-terminal dimerisation domain-containing protein</fullName>
    </recommendedName>
</protein>
<dbReference type="Proteomes" id="UP000054549">
    <property type="component" value="Unassembled WGS sequence"/>
</dbReference>
<gene>
    <name evidence="2" type="ORF">M378DRAFT_48155</name>
</gene>
<dbReference type="PANTHER" id="PTHR47611">
    <property type="entry name" value="HAT DIMERISATION DOMAIN, C-TERMINAL"/>
    <property type="match status" value="1"/>
</dbReference>
<evidence type="ECO:0000259" key="1">
    <source>
        <dbReference type="Pfam" id="PF05699"/>
    </source>
</evidence>
<organism evidence="2 3">
    <name type="scientific">Amanita muscaria (strain Koide BX008)</name>
    <dbReference type="NCBI Taxonomy" id="946122"/>
    <lineage>
        <taxon>Eukaryota</taxon>
        <taxon>Fungi</taxon>
        <taxon>Dikarya</taxon>
        <taxon>Basidiomycota</taxon>
        <taxon>Agaricomycotina</taxon>
        <taxon>Agaricomycetes</taxon>
        <taxon>Agaricomycetidae</taxon>
        <taxon>Agaricales</taxon>
        <taxon>Pluteineae</taxon>
        <taxon>Amanitaceae</taxon>
        <taxon>Amanita</taxon>
    </lineage>
</organism>
<dbReference type="EMBL" id="KN818248">
    <property type="protein sequence ID" value="KIL64547.1"/>
    <property type="molecule type" value="Genomic_DNA"/>
</dbReference>
<dbReference type="GO" id="GO:0046983">
    <property type="term" value="F:protein dimerization activity"/>
    <property type="evidence" value="ECO:0007669"/>
    <property type="project" value="InterPro"/>
</dbReference>
<dbReference type="Pfam" id="PF05699">
    <property type="entry name" value="Dimer_Tnp_hAT"/>
    <property type="match status" value="1"/>
</dbReference>